<reference evidence="1 2" key="1">
    <citation type="journal article" date="2012" name="J. Bacteriol.">
        <title>Complete genome sequence of Mycobacterium intracellulare strain ATCC 13950T.</title>
        <authorList>
            <person name="Kim B.J."/>
            <person name="Choi B.S."/>
            <person name="Lim J.S."/>
            <person name="Choi I.Y."/>
            <person name="Lee J.H."/>
            <person name="Chun J."/>
            <person name="Kook Y.H."/>
            <person name="Kim B.J."/>
        </authorList>
    </citation>
    <scope>NUCLEOTIDE SEQUENCE [LARGE SCALE GENOMIC DNA]</scope>
    <source>
        <strain evidence="2">ATCC 13950 / DSM 43223 / JCM 6384 / NCTC 13025 / 3600</strain>
    </source>
</reference>
<dbReference type="HOGENOM" id="CLU_2974550_0_0_11"/>
<organism evidence="1 2">
    <name type="scientific">Mycobacterium intracellulare (strain ATCC 13950 / DSM 43223 / JCM 6384 / NCTC 13025 / 3600)</name>
    <dbReference type="NCBI Taxonomy" id="487521"/>
    <lineage>
        <taxon>Bacteria</taxon>
        <taxon>Bacillati</taxon>
        <taxon>Actinomycetota</taxon>
        <taxon>Actinomycetes</taxon>
        <taxon>Mycobacteriales</taxon>
        <taxon>Mycobacteriaceae</taxon>
        <taxon>Mycobacterium</taxon>
        <taxon>Mycobacterium avium complex (MAC)</taxon>
    </lineage>
</organism>
<protein>
    <submittedName>
        <fullName evidence="1">Uncharacterized protein</fullName>
    </submittedName>
</protein>
<dbReference type="EMBL" id="CP003322">
    <property type="protein sequence ID" value="AFC43020.1"/>
    <property type="molecule type" value="Genomic_DNA"/>
</dbReference>
<accession>H8IQA8</accession>
<sequence>MRIRPTRPRGKFDRDLREWACYHRVIASLPKRDLRFPKMTNAPAFSTVPVSPQRVTEK</sequence>
<dbReference type="AlphaFoldDB" id="H8IQA8"/>
<evidence type="ECO:0000313" key="1">
    <source>
        <dbReference type="EMBL" id="AFC43020.1"/>
    </source>
</evidence>
<dbReference type="Proteomes" id="UP000008004">
    <property type="component" value="Chromosome"/>
</dbReference>
<gene>
    <name evidence="1" type="ordered locus">OCU_18010</name>
</gene>
<name>H8IQA8_MYCIA</name>
<proteinExistence type="predicted"/>
<dbReference type="PATRIC" id="fig|487521.10.peg.1812"/>
<evidence type="ECO:0000313" key="2">
    <source>
        <dbReference type="Proteomes" id="UP000008004"/>
    </source>
</evidence>
<dbReference type="KEGG" id="mia:OCU_18010"/>